<name>A0ACA9S7X0_9GLOM</name>
<sequence length="225" mass="27213">FIKAISKDTEPTELIKSLIKLFFQDDGMCIFYLIPDRSREILHIEEIRKELKQRQNAIEKIKQNLIKYRDAQKEGRSLHMDNLIELCDSLYENTIVGKNKDNVHLLTTAIVFSFIHLTILRERNRHYKDYKQYFIDMYEKWEDWRKSLIVFRDLETNPDLPCIVNDTFHNLSMYFQYPKTFIYDDKLLDKHRELCVQGQMAFLNEAKDAFMKIYVYTFDLNKFLP</sequence>
<protein>
    <submittedName>
        <fullName evidence="1">36938_t:CDS:1</fullName>
    </submittedName>
</protein>
<organism evidence="1 2">
    <name type="scientific">Racocetra persica</name>
    <dbReference type="NCBI Taxonomy" id="160502"/>
    <lineage>
        <taxon>Eukaryota</taxon>
        <taxon>Fungi</taxon>
        <taxon>Fungi incertae sedis</taxon>
        <taxon>Mucoromycota</taxon>
        <taxon>Glomeromycotina</taxon>
        <taxon>Glomeromycetes</taxon>
        <taxon>Diversisporales</taxon>
        <taxon>Gigasporaceae</taxon>
        <taxon>Racocetra</taxon>
    </lineage>
</organism>
<proteinExistence type="predicted"/>
<reference evidence="1" key="1">
    <citation type="submission" date="2021-06" db="EMBL/GenBank/DDBJ databases">
        <authorList>
            <person name="Kallberg Y."/>
            <person name="Tangrot J."/>
            <person name="Rosling A."/>
        </authorList>
    </citation>
    <scope>NUCLEOTIDE SEQUENCE</scope>
    <source>
        <strain evidence="1">MA461A</strain>
    </source>
</reference>
<gene>
    <name evidence="1" type="ORF">RPERSI_LOCUS27982</name>
</gene>
<feature type="non-terminal residue" evidence="1">
    <location>
        <position position="1"/>
    </location>
</feature>
<keyword evidence="2" id="KW-1185">Reference proteome</keyword>
<comment type="caution">
    <text evidence="1">The sequence shown here is derived from an EMBL/GenBank/DDBJ whole genome shotgun (WGS) entry which is preliminary data.</text>
</comment>
<evidence type="ECO:0000313" key="2">
    <source>
        <dbReference type="Proteomes" id="UP000789920"/>
    </source>
</evidence>
<evidence type="ECO:0000313" key="1">
    <source>
        <dbReference type="EMBL" id="CAG8830969.1"/>
    </source>
</evidence>
<accession>A0ACA9S7X0</accession>
<dbReference type="Proteomes" id="UP000789920">
    <property type="component" value="Unassembled WGS sequence"/>
</dbReference>
<dbReference type="EMBL" id="CAJVQC010100273">
    <property type="protein sequence ID" value="CAG8830969.1"/>
    <property type="molecule type" value="Genomic_DNA"/>
</dbReference>
<feature type="non-terminal residue" evidence="1">
    <location>
        <position position="225"/>
    </location>
</feature>